<name>A0A511TGC4_MYXFU</name>
<dbReference type="PROSITE" id="PS51120">
    <property type="entry name" value="LDLRB"/>
    <property type="match status" value="1"/>
</dbReference>
<dbReference type="Proteomes" id="UP000321514">
    <property type="component" value="Unassembled WGS sequence"/>
</dbReference>
<dbReference type="EMBL" id="BJXR01000076">
    <property type="protein sequence ID" value="GEN13226.1"/>
    <property type="molecule type" value="Genomic_DNA"/>
</dbReference>
<dbReference type="Gene3D" id="2.60.40.10">
    <property type="entry name" value="Immunoglobulins"/>
    <property type="match status" value="1"/>
</dbReference>
<dbReference type="Gene3D" id="2.60.40.2810">
    <property type="match status" value="1"/>
</dbReference>
<evidence type="ECO:0000313" key="4">
    <source>
        <dbReference type="Proteomes" id="UP000183760"/>
    </source>
</evidence>
<dbReference type="SMART" id="SM00135">
    <property type="entry name" value="LY"/>
    <property type="match status" value="4"/>
</dbReference>
<dbReference type="InterPro" id="IPR011042">
    <property type="entry name" value="6-blade_b-propeller_TolB-like"/>
</dbReference>
<dbReference type="RefSeq" id="WP_143097522.1">
    <property type="nucleotide sequence ID" value="NZ_BJXR01000076.1"/>
</dbReference>
<dbReference type="SUPFAM" id="SSF63825">
    <property type="entry name" value="YWTD domain"/>
    <property type="match status" value="1"/>
</dbReference>
<reference evidence="2 5" key="2">
    <citation type="submission" date="2019-07" db="EMBL/GenBank/DDBJ databases">
        <title>Whole genome shotgun sequence of Myxococcus fulvus NBRC 100333.</title>
        <authorList>
            <person name="Hosoyama A."/>
            <person name="Uohara A."/>
            <person name="Ohji S."/>
            <person name="Ichikawa N."/>
        </authorList>
    </citation>
    <scope>NUCLEOTIDE SEQUENCE [LARGE SCALE GENOMIC DNA]</scope>
    <source>
        <strain evidence="2 5">NBRC 100333</strain>
    </source>
</reference>
<dbReference type="InterPro" id="IPR013783">
    <property type="entry name" value="Ig-like_fold"/>
</dbReference>
<reference evidence="3 4" key="1">
    <citation type="submission" date="2016-10" db="EMBL/GenBank/DDBJ databases">
        <authorList>
            <person name="Varghese N."/>
            <person name="Submissions S."/>
        </authorList>
    </citation>
    <scope>NUCLEOTIDE SEQUENCE [LARGE SCALE GENOMIC DNA]</scope>
    <source>
        <strain evidence="3 4">DSM 16525</strain>
    </source>
</reference>
<organism evidence="2 5">
    <name type="scientific">Myxococcus fulvus</name>
    <dbReference type="NCBI Taxonomy" id="33"/>
    <lineage>
        <taxon>Bacteria</taxon>
        <taxon>Pseudomonadati</taxon>
        <taxon>Myxococcota</taxon>
        <taxon>Myxococcia</taxon>
        <taxon>Myxococcales</taxon>
        <taxon>Cystobacterineae</taxon>
        <taxon>Myxococcaceae</taxon>
        <taxon>Myxococcus</taxon>
    </lineage>
</organism>
<dbReference type="InterPro" id="IPR000033">
    <property type="entry name" value="LDLR_classB_rpt"/>
</dbReference>
<dbReference type="PANTHER" id="PTHR46513">
    <property type="entry name" value="VITELLOGENIN RECEPTOR-LIKE PROTEIN-RELATED-RELATED"/>
    <property type="match status" value="1"/>
</dbReference>
<gene>
    <name evidence="2" type="ORF">MFU01_82630</name>
    <name evidence="3" type="ORF">SAMN05443572_11927</name>
</gene>
<dbReference type="Proteomes" id="UP000183760">
    <property type="component" value="Unassembled WGS sequence"/>
</dbReference>
<proteinExistence type="predicted"/>
<dbReference type="OrthoDB" id="5481789at2"/>
<evidence type="ECO:0000313" key="2">
    <source>
        <dbReference type="EMBL" id="GEN13226.1"/>
    </source>
</evidence>
<protein>
    <recommendedName>
        <fullName evidence="6">Lipoprotein</fullName>
    </recommendedName>
</protein>
<sequence length="586" mass="59197">MSQSFSRWLTAPAATLRVALVMGLVATTLGACRDDDDPTPGTPPVARDVSLQTAEDTALEVQLPASGDGTLTFAIVDAPDHGTLGAVRANGSVTYTPGADYHGEDALVFRVTNPRGQSAQGTVSLTVTPVNDAPTLSAVSPQTLAEDSSTGALAFTVGDVETDAGSLVVSATSSNTALVPESAGHLVLGGSGASRTLQVVPVANVSGTTTITLTVSDGAATTSTTFTVTVTEVNDVPTLSTVVDQRIPAGGSTGALAFTVGDVETAADGLTVIATSSNVDLVPNDSSHLVLGGAGSSRTLDVVPVVGASGTTTITLAVGDGSDTTSTSFTVEVTSPARVYWVTAAGSLWRADVNGANAVELKTGLGGTSTLATDRVARTVYYKRDAAIVRMDSDGANAVDVVANGGFPSGITVDSTNGKLLWSDFNGRRVMVAGLDGSNPTQLVGGIDSPSALAVDVPNGKVYLITYNNTVLMRFNLDGTGVETVATGLGGQGVGLAVDSSGGKVYFATRGSSIYVANLDGSNVTALVANQSTVHGIDIDVTAGRLYWADWLGTRVRSANLADGGDIQDVNVGSARNLALAWMPAP</sequence>
<dbReference type="InterPro" id="IPR050778">
    <property type="entry name" value="Cueball_EGF_LRP_Nidogen"/>
</dbReference>
<dbReference type="Pfam" id="PF17963">
    <property type="entry name" value="Big_9"/>
    <property type="match status" value="2"/>
</dbReference>
<evidence type="ECO:0008006" key="6">
    <source>
        <dbReference type="Google" id="ProtNLM"/>
    </source>
</evidence>
<feature type="chain" id="PRO_5022713897" description="Lipoprotein" evidence="1">
    <location>
        <begin position="34"/>
        <end position="586"/>
    </location>
</feature>
<dbReference type="Gene3D" id="2.120.10.30">
    <property type="entry name" value="TolB, C-terminal domain"/>
    <property type="match status" value="2"/>
</dbReference>
<accession>A0A511TGC4</accession>
<keyword evidence="1" id="KW-0732">Signal</keyword>
<comment type="caution">
    <text evidence="2">The sequence shown here is derived from an EMBL/GenBank/DDBJ whole genome shotgun (WGS) entry which is preliminary data.</text>
</comment>
<dbReference type="EMBL" id="FOIB01000019">
    <property type="protein sequence ID" value="SEU42308.1"/>
    <property type="molecule type" value="Genomic_DNA"/>
</dbReference>
<evidence type="ECO:0000313" key="5">
    <source>
        <dbReference type="Proteomes" id="UP000321514"/>
    </source>
</evidence>
<dbReference type="PROSITE" id="PS51257">
    <property type="entry name" value="PROKAR_LIPOPROTEIN"/>
    <property type="match status" value="1"/>
</dbReference>
<feature type="signal peptide" evidence="1">
    <location>
        <begin position="1"/>
        <end position="33"/>
    </location>
</feature>
<evidence type="ECO:0000256" key="1">
    <source>
        <dbReference type="SAM" id="SignalP"/>
    </source>
</evidence>
<keyword evidence="4" id="KW-1185">Reference proteome</keyword>
<dbReference type="AlphaFoldDB" id="A0A511TGC4"/>
<evidence type="ECO:0000313" key="3">
    <source>
        <dbReference type="EMBL" id="SEU42308.1"/>
    </source>
</evidence>